<dbReference type="PANTHER" id="PTHR32332:SF20">
    <property type="entry name" value="2-NITROPROPANE DIOXYGENASE-LIKE PROTEIN"/>
    <property type="match status" value="1"/>
</dbReference>
<protein>
    <submittedName>
        <fullName evidence="4">Nitronate monooxygenase</fullName>
    </submittedName>
</protein>
<reference evidence="4 5" key="1">
    <citation type="submission" date="2019-06" db="EMBL/GenBank/DDBJ databases">
        <title>Pac Bio to generate improved reference genome sequences for organisms with transposon mutant libraries (support for FEBA project).</title>
        <authorList>
            <person name="Blow M."/>
        </authorList>
    </citation>
    <scope>NUCLEOTIDE SEQUENCE [LARGE SCALE GENOMIC DNA]</scope>
    <source>
        <strain evidence="4 5">USDA 1844</strain>
    </source>
</reference>
<evidence type="ECO:0000256" key="1">
    <source>
        <dbReference type="ARBA" id="ARBA00022630"/>
    </source>
</evidence>
<dbReference type="CDD" id="cd04730">
    <property type="entry name" value="NPD_like"/>
    <property type="match status" value="1"/>
</dbReference>
<accession>A0A559THS1</accession>
<dbReference type="Pfam" id="PF03060">
    <property type="entry name" value="NMO"/>
    <property type="match status" value="1"/>
</dbReference>
<organism evidence="4 5">
    <name type="scientific">Rhizobium mongolense USDA 1844</name>
    <dbReference type="NCBI Taxonomy" id="1079460"/>
    <lineage>
        <taxon>Bacteria</taxon>
        <taxon>Pseudomonadati</taxon>
        <taxon>Pseudomonadota</taxon>
        <taxon>Alphaproteobacteria</taxon>
        <taxon>Hyphomicrobiales</taxon>
        <taxon>Rhizobiaceae</taxon>
        <taxon>Rhizobium/Agrobacterium group</taxon>
        <taxon>Rhizobium</taxon>
    </lineage>
</organism>
<dbReference type="InterPro" id="IPR004136">
    <property type="entry name" value="NMO"/>
</dbReference>
<dbReference type="PANTHER" id="PTHR32332">
    <property type="entry name" value="2-NITROPROPANE DIOXYGENASE"/>
    <property type="match status" value="1"/>
</dbReference>
<dbReference type="EMBL" id="VISO01000002">
    <property type="protein sequence ID" value="TVZ74150.1"/>
    <property type="molecule type" value="Genomic_DNA"/>
</dbReference>
<keyword evidence="3" id="KW-0560">Oxidoreductase</keyword>
<dbReference type="AlphaFoldDB" id="A0A559THS1"/>
<proteinExistence type="predicted"/>
<dbReference type="Proteomes" id="UP000319824">
    <property type="component" value="Unassembled WGS sequence"/>
</dbReference>
<keyword evidence="2" id="KW-0288">FMN</keyword>
<keyword evidence="4" id="KW-0503">Monooxygenase</keyword>
<dbReference type="Gene3D" id="3.20.20.70">
    <property type="entry name" value="Aldolase class I"/>
    <property type="match status" value="1"/>
</dbReference>
<gene>
    <name evidence="4" type="ORF">BCL32_2475</name>
</gene>
<evidence type="ECO:0000313" key="4">
    <source>
        <dbReference type="EMBL" id="TVZ74150.1"/>
    </source>
</evidence>
<dbReference type="InterPro" id="IPR013785">
    <property type="entry name" value="Aldolase_TIM"/>
</dbReference>
<sequence>MPSMSQPVHTRLTKVLGCDYPIIQAGMGGPGRSELCAAVSSAGAFGCIGMVKEKPELIRSEIEAVRGRTDRPFGVNLVPSVTDPVLLEEELEVCFSERVKVIVFFWDVRPDLVARARAAGCKVLYQVGSVADAIAAERAAADAIICQGVEAGGHVRGKVTSMVLLPQVVDAVSVPVVGSGGFGSGASLVAALALGAEGIHCGTVFLATDECYAHDYHKQRVIDAASEDAIYNDVFAIGWPPQSPVRTIENSVTKQYENDLLGHGPDDFPLEVIARDGDDAVYRFSTHSPLRGMSGEMEPLALYAGQVCGQIKQVRPAGDVVRDMVNDARHALARLRSLE</sequence>
<keyword evidence="1" id="KW-0285">Flavoprotein</keyword>
<dbReference type="SUPFAM" id="SSF51412">
    <property type="entry name" value="Inosine monophosphate dehydrogenase (IMPDH)"/>
    <property type="match status" value="1"/>
</dbReference>
<name>A0A559THS1_9HYPH</name>
<evidence type="ECO:0000256" key="3">
    <source>
        <dbReference type="ARBA" id="ARBA00023002"/>
    </source>
</evidence>
<comment type="caution">
    <text evidence="4">The sequence shown here is derived from an EMBL/GenBank/DDBJ whole genome shotgun (WGS) entry which is preliminary data.</text>
</comment>
<dbReference type="GO" id="GO:0018580">
    <property type="term" value="F:nitronate monooxygenase activity"/>
    <property type="evidence" value="ECO:0007669"/>
    <property type="project" value="InterPro"/>
</dbReference>
<evidence type="ECO:0000256" key="2">
    <source>
        <dbReference type="ARBA" id="ARBA00022643"/>
    </source>
</evidence>
<evidence type="ECO:0000313" key="5">
    <source>
        <dbReference type="Proteomes" id="UP000319824"/>
    </source>
</evidence>